<feature type="repeat" description="WD" evidence="3">
    <location>
        <begin position="809"/>
        <end position="850"/>
    </location>
</feature>
<feature type="repeat" description="WD" evidence="3">
    <location>
        <begin position="767"/>
        <end position="800"/>
    </location>
</feature>
<feature type="repeat" description="WD" evidence="3">
    <location>
        <begin position="854"/>
        <end position="888"/>
    </location>
</feature>
<dbReference type="SUPFAM" id="SSF50998">
    <property type="entry name" value="Quinoprotein alcohol dehydrogenase-like"/>
    <property type="match status" value="1"/>
</dbReference>
<dbReference type="EMBL" id="BAABHJ010000003">
    <property type="protein sequence ID" value="GAA4604206.1"/>
    <property type="molecule type" value="Genomic_DNA"/>
</dbReference>
<dbReference type="Pfam" id="PF00400">
    <property type="entry name" value="WD40"/>
    <property type="match status" value="7"/>
</dbReference>
<proteinExistence type="predicted"/>
<feature type="repeat" description="WD" evidence="3">
    <location>
        <begin position="899"/>
        <end position="940"/>
    </location>
</feature>
<dbReference type="Gene3D" id="2.130.10.10">
    <property type="entry name" value="YVTN repeat-like/Quinoprotein amine dehydrogenase"/>
    <property type="match status" value="4"/>
</dbReference>
<dbReference type="PROSITE" id="PS50082">
    <property type="entry name" value="WD_REPEATS_2"/>
    <property type="match status" value="7"/>
</dbReference>
<feature type="repeat" description="WD" evidence="3">
    <location>
        <begin position="722"/>
        <end position="763"/>
    </location>
</feature>
<evidence type="ECO:0000256" key="3">
    <source>
        <dbReference type="PROSITE-ProRule" id="PRU00221"/>
    </source>
</evidence>
<feature type="repeat" description="WD" evidence="3">
    <location>
        <begin position="677"/>
        <end position="710"/>
    </location>
</feature>
<name>A0ABP8TCG5_9ACTN</name>
<evidence type="ECO:0000256" key="4">
    <source>
        <dbReference type="SAM" id="MobiDB-lite"/>
    </source>
</evidence>
<dbReference type="RefSeq" id="WP_345350191.1">
    <property type="nucleotide sequence ID" value="NZ_BAABHJ010000003.1"/>
</dbReference>
<dbReference type="InterPro" id="IPR015943">
    <property type="entry name" value="WD40/YVTN_repeat-like_dom_sf"/>
</dbReference>
<keyword evidence="2" id="KW-0677">Repeat</keyword>
<keyword evidence="1 3" id="KW-0853">WD repeat</keyword>
<dbReference type="InterPro" id="IPR019775">
    <property type="entry name" value="WD40_repeat_CS"/>
</dbReference>
<feature type="repeat" description="WD" evidence="3">
    <location>
        <begin position="642"/>
        <end position="664"/>
    </location>
</feature>
<dbReference type="PROSITE" id="PS50294">
    <property type="entry name" value="WD_REPEATS_REGION"/>
    <property type="match status" value="5"/>
</dbReference>
<dbReference type="CDD" id="cd00200">
    <property type="entry name" value="WD40"/>
    <property type="match status" value="2"/>
</dbReference>
<accession>A0ABP8TCG5</accession>
<evidence type="ECO:0000256" key="2">
    <source>
        <dbReference type="ARBA" id="ARBA00022737"/>
    </source>
</evidence>
<evidence type="ECO:0008006" key="7">
    <source>
        <dbReference type="Google" id="ProtNLM"/>
    </source>
</evidence>
<dbReference type="InterPro" id="IPR001680">
    <property type="entry name" value="WD40_rpt"/>
</dbReference>
<dbReference type="SMART" id="SM00320">
    <property type="entry name" value="WD40"/>
    <property type="match status" value="12"/>
</dbReference>
<gene>
    <name evidence="5" type="ORF">GCM10023195_14260</name>
</gene>
<reference evidence="6" key="1">
    <citation type="journal article" date="2019" name="Int. J. Syst. Evol. Microbiol.">
        <title>The Global Catalogue of Microorganisms (GCM) 10K type strain sequencing project: providing services to taxonomists for standard genome sequencing and annotation.</title>
        <authorList>
            <consortium name="The Broad Institute Genomics Platform"/>
            <consortium name="The Broad Institute Genome Sequencing Center for Infectious Disease"/>
            <person name="Wu L."/>
            <person name="Ma J."/>
        </authorList>
    </citation>
    <scope>NUCLEOTIDE SEQUENCE [LARGE SCALE GENOMIC DNA]</scope>
    <source>
        <strain evidence="6">JCM 17938</strain>
    </source>
</reference>
<dbReference type="PANTHER" id="PTHR19879:SF9">
    <property type="entry name" value="TRANSCRIPTION INITIATION FACTOR TFIID SUBUNIT 5"/>
    <property type="match status" value="1"/>
</dbReference>
<dbReference type="InterPro" id="IPR036322">
    <property type="entry name" value="WD40_repeat_dom_sf"/>
</dbReference>
<evidence type="ECO:0000256" key="1">
    <source>
        <dbReference type="ARBA" id="ARBA00022574"/>
    </source>
</evidence>
<feature type="region of interest" description="Disordered" evidence="4">
    <location>
        <begin position="1157"/>
        <end position="1182"/>
    </location>
</feature>
<evidence type="ECO:0000313" key="6">
    <source>
        <dbReference type="Proteomes" id="UP001500212"/>
    </source>
</evidence>
<comment type="caution">
    <text evidence="5">The sequence shown here is derived from an EMBL/GenBank/DDBJ whole genome shotgun (WGS) entry which is preliminary data.</text>
</comment>
<dbReference type="PROSITE" id="PS00678">
    <property type="entry name" value="WD_REPEATS_1"/>
    <property type="match status" value="2"/>
</dbReference>
<dbReference type="SUPFAM" id="SSF101908">
    <property type="entry name" value="Putative isomerase YbhE"/>
    <property type="match status" value="1"/>
</dbReference>
<dbReference type="SUPFAM" id="SSF50978">
    <property type="entry name" value="WD40 repeat-like"/>
    <property type="match status" value="1"/>
</dbReference>
<keyword evidence="6" id="KW-1185">Reference proteome</keyword>
<organism evidence="5 6">
    <name type="scientific">Actinoallomurus liliacearum</name>
    <dbReference type="NCBI Taxonomy" id="1080073"/>
    <lineage>
        <taxon>Bacteria</taxon>
        <taxon>Bacillati</taxon>
        <taxon>Actinomycetota</taxon>
        <taxon>Actinomycetes</taxon>
        <taxon>Streptosporangiales</taxon>
        <taxon>Thermomonosporaceae</taxon>
        <taxon>Actinoallomurus</taxon>
    </lineage>
</organism>
<feature type="region of interest" description="Disordered" evidence="4">
    <location>
        <begin position="127"/>
        <end position="151"/>
    </location>
</feature>
<dbReference type="Proteomes" id="UP001500212">
    <property type="component" value="Unassembled WGS sequence"/>
</dbReference>
<feature type="compositionally biased region" description="Low complexity" evidence="4">
    <location>
        <begin position="137"/>
        <end position="147"/>
    </location>
</feature>
<evidence type="ECO:0000313" key="5">
    <source>
        <dbReference type="EMBL" id="GAA4604206.1"/>
    </source>
</evidence>
<dbReference type="PANTHER" id="PTHR19879">
    <property type="entry name" value="TRANSCRIPTION INITIATION FACTOR TFIID"/>
    <property type="match status" value="1"/>
</dbReference>
<protein>
    <recommendedName>
        <fullName evidence="7">WD40 repeat</fullName>
    </recommendedName>
</protein>
<sequence length="1347" mass="142510">MKKVDLRSSRVITIKRPESAISRLSAAEARIRAGDPTFSRQDCQTALTGGLLWDACAESIASEPDRLRSWSADPETDCWPVRFIEDTTDDDAPDDEFGRAATRAADLVRLGDLLGGEDIGPVTAQARAAEPGETDRPGIGSPPSGSSRARALTSIVEHWRVSHLLPRGQATGRLLPDKTTPAVHRVAELVAPLPGGSARTMVCLQAHLLTAKKRRRRRRKAVRVLFEHRQDGISGTLEMEILPGGPHGLFPDPRAMCMVTADPTFEDAITDAWTYVTRGHEARTCVLWRLTIDGTWGLRIQHGSLGAAFAVLLSEVIGPPGSRLTTAGPLGVLRAAGRWLRVRRDRMAVTGRARATGELGAVGGLKAKFERAKALKLSVVAPEANEGTDGRYADGVRVRWVPDVRTARRELYRIDRLRSTVLATGMAGVLAASGFGLYVTQIRDREHAQAVAASRQIVAEANGIAGTQPGLARQLLVAAYRIEPTDEALGALLNGASIPRVLHIPGLNSAMFAPDRAMLAVGTDTGTRLLDAGTGRTIATLNRDDGYTGAVAFSPDGRTLAAAGRNVVRLWDLGDPVHPRVLRELTADDGGNPEELTFTKDQRALVVSYASEKVLIWNVADPLLAAPLATIPGNETILSAPLAVSPDGDTVALAGQDDSVRLWDTTDRAHPRPLAALHGPTNGISSIRFSPDGHLLASGGGDDVVRLWDVTDRVHPQALSPQSGHTLSVDALAFSPDGRTLASAAGGGDVRLWNVADSLRTSAITTLAGKAAITPALSFSADGRTLASTTDGDLLRLWDVAKPGASVPLTVLNDAYSSIAYSPDGNVLLAAGRDYTGRLWDVRDPDSPTALGTLTGHTYLIESAVYNPDGRTVATSSLDSTTRLWDVRDPAHPRILATLGGPSEAVGGAAFSPDGHLLLTRVEDKGLRLWDVTDPAHPRARGSIPATGFAFFRPAGRTVLVVGDDKHPARLWNVEDPDRPRPGPTMGTIRSRTAAFSPDGRTLVAGGPGDTAILWNLGDPAHPGKRATMTGVGTVNAAAFSADGHLLATMGSGPQARIWNVRDTAHPTAVAALTGLPELLNPQTALAFGPDGRTLATGGETVTLWDADPADLMRRLCTESGDPITTEQWRQYVPHYSPGRPCDPATDHRAGTVPPIVSPSPSPAGTPVRTIAPSQTTTATTGTAPLNLRHYDWGNATIPVPFCSVTGTVRFTKKEATAPSTKWGNVHLVQLGDVAYGDLLGNGHPVAALPLTCDNGGGTGDSELAAADVIFDGSSGRLSLVGVVTPQQPSAEITTNIDKVKITLGRIKAYEIWYRRPDASCCATGKAVTDWTYANGRLTPGPPQITG</sequence>
<dbReference type="InterPro" id="IPR011047">
    <property type="entry name" value="Quinoprotein_ADH-like_sf"/>
</dbReference>